<evidence type="ECO:0000313" key="1">
    <source>
        <dbReference type="EMBL" id="PKR86735.1"/>
    </source>
</evidence>
<dbReference type="RefSeq" id="WP_101352385.1">
    <property type="nucleotide sequence ID" value="NZ_PIQO01000001.1"/>
</dbReference>
<dbReference type="InterPro" id="IPR024488">
    <property type="entry name" value="DUF2777"/>
</dbReference>
<name>A0A2N3LQ74_9BACI</name>
<dbReference type="Proteomes" id="UP000233440">
    <property type="component" value="Unassembled WGS sequence"/>
</dbReference>
<comment type="caution">
    <text evidence="1">The sequence shown here is derived from an EMBL/GenBank/DDBJ whole genome shotgun (WGS) entry which is preliminary data.</text>
</comment>
<keyword evidence="2" id="KW-1185">Reference proteome</keyword>
<organism evidence="1 2">
    <name type="scientific">Heyndrickxia camelliae</name>
    <dbReference type="NCBI Taxonomy" id="1707093"/>
    <lineage>
        <taxon>Bacteria</taxon>
        <taxon>Bacillati</taxon>
        <taxon>Bacillota</taxon>
        <taxon>Bacilli</taxon>
        <taxon>Bacillales</taxon>
        <taxon>Bacillaceae</taxon>
        <taxon>Heyndrickxia</taxon>
    </lineage>
</organism>
<evidence type="ECO:0000313" key="2">
    <source>
        <dbReference type="Proteomes" id="UP000233440"/>
    </source>
</evidence>
<sequence>MDQQQRNQLIKNQNRAFITGSIENINDQWVFFDDETDEAFMLEQYSMQEIEVFHRNQWLKGILEDDGKIALQTSILFLQDQMKMRIRKQIAFALEILLNELIDDVLFYFIHNLNQLEFSIYDCLYCHNQLSYLSESENQFGVNFLIFDNGENICAVQHHFKYEQEHQDRFEFTLSTGKRLIVEKVSKI</sequence>
<dbReference type="OrthoDB" id="2923064at2"/>
<dbReference type="AlphaFoldDB" id="A0A2N3LQ74"/>
<reference evidence="1 2" key="1">
    <citation type="submission" date="2017-11" db="EMBL/GenBank/DDBJ databases">
        <title>Bacillus camelliae sp. nov., isolated from pu'er tea.</title>
        <authorList>
            <person name="Niu L."/>
        </authorList>
    </citation>
    <scope>NUCLEOTIDE SEQUENCE [LARGE SCALE GENOMIC DNA]</scope>
    <source>
        <strain evidence="1 2">7578-1</strain>
    </source>
</reference>
<proteinExistence type="predicted"/>
<protein>
    <submittedName>
        <fullName evidence="1">DUF2777 domain-containing protein</fullName>
    </submittedName>
</protein>
<dbReference type="EMBL" id="PIQO01000001">
    <property type="protein sequence ID" value="PKR86735.1"/>
    <property type="molecule type" value="Genomic_DNA"/>
</dbReference>
<accession>A0A2N3LQ74</accession>
<gene>
    <name evidence="1" type="ORF">CWO92_01355</name>
</gene>
<dbReference type="Pfam" id="PF10949">
    <property type="entry name" value="DUF2777"/>
    <property type="match status" value="1"/>
</dbReference>